<comment type="caution">
    <text evidence="6">The sequence shown here is derived from an EMBL/GenBank/DDBJ whole genome shotgun (WGS) entry which is preliminary data.</text>
</comment>
<evidence type="ECO:0000256" key="4">
    <source>
        <dbReference type="ARBA" id="ARBA00023163"/>
    </source>
</evidence>
<dbReference type="InterPro" id="IPR051054">
    <property type="entry name" value="SorC_transcr_regulators"/>
</dbReference>
<dbReference type="Gene3D" id="1.10.10.10">
    <property type="entry name" value="Winged helix-like DNA-binding domain superfamily/Winged helix DNA-binding domain"/>
    <property type="match status" value="1"/>
</dbReference>
<protein>
    <submittedName>
        <fullName evidence="6">Sugar-binding protein</fullName>
    </submittedName>
</protein>
<evidence type="ECO:0000313" key="6">
    <source>
        <dbReference type="EMBL" id="MBM9433574.1"/>
    </source>
</evidence>
<dbReference type="Gene3D" id="3.40.50.1360">
    <property type="match status" value="1"/>
</dbReference>
<dbReference type="InterPro" id="IPR036388">
    <property type="entry name" value="WH-like_DNA-bd_sf"/>
</dbReference>
<proteinExistence type="inferred from homology"/>
<keyword evidence="4" id="KW-0804">Transcription</keyword>
<keyword evidence="7" id="KW-1185">Reference proteome</keyword>
<keyword evidence="3" id="KW-0238">DNA-binding</keyword>
<dbReference type="PANTHER" id="PTHR34294">
    <property type="entry name" value="TRANSCRIPTIONAL REGULATOR-RELATED"/>
    <property type="match status" value="1"/>
</dbReference>
<dbReference type="Proteomes" id="UP000705983">
    <property type="component" value="Unassembled WGS sequence"/>
</dbReference>
<dbReference type="RefSeq" id="WP_187996799.1">
    <property type="nucleotide sequence ID" value="NZ_JACEXG010000004.1"/>
</dbReference>
<gene>
    <name evidence="6" type="ORF">JVW63_07680</name>
</gene>
<evidence type="ECO:0000259" key="5">
    <source>
        <dbReference type="Pfam" id="PF04198"/>
    </source>
</evidence>
<feature type="domain" description="Sugar-binding" evidence="5">
    <location>
        <begin position="64"/>
        <end position="314"/>
    </location>
</feature>
<evidence type="ECO:0000256" key="3">
    <source>
        <dbReference type="ARBA" id="ARBA00023125"/>
    </source>
</evidence>
<sequence>MKTGSAEHEHAMVRAAELYYNDGLLQSEVADKLRMSRWKVGRLLEEARASGLVEIKIHHPRSRRRDLERKLVARYDCSEAVVIESQPTNAATMELAAQAAADYLMELRPQPSIIGVSWGHTVAAIADRIPEGGLREPTIVQLNGGANSLRDTVDAGSIIRTIASKSRDPRTALLPSSAVVHDRELARHLLADRQVAGTINLAAKADVAVYSIGVLSPQSVLVKTDCITADELVRLNKSGAIGDILGHFIDRSGRVVDIELDQRTIGLDLDRLAAIPTSIAVSVGAEKSGITKAALYAGLCTVLVTESKIAEQVLGNNLE</sequence>
<reference evidence="7" key="1">
    <citation type="submission" date="2021-02" db="EMBL/GenBank/DDBJ databases">
        <title>Leucobacter sp. CX169.</title>
        <authorList>
            <person name="Cheng Y."/>
        </authorList>
    </citation>
    <scope>NUCLEOTIDE SEQUENCE [LARGE SCALE GENOMIC DNA]</scope>
    <source>
        <strain evidence="7">JY899</strain>
    </source>
</reference>
<evidence type="ECO:0000256" key="1">
    <source>
        <dbReference type="ARBA" id="ARBA00010466"/>
    </source>
</evidence>
<dbReference type="PANTHER" id="PTHR34294:SF1">
    <property type="entry name" value="TRANSCRIPTIONAL REGULATOR LSRR"/>
    <property type="match status" value="1"/>
</dbReference>
<accession>A0ABS2TJV8</accession>
<evidence type="ECO:0000313" key="7">
    <source>
        <dbReference type="Proteomes" id="UP000705983"/>
    </source>
</evidence>
<dbReference type="SUPFAM" id="SSF100950">
    <property type="entry name" value="NagB/RpiA/CoA transferase-like"/>
    <property type="match status" value="1"/>
</dbReference>
<dbReference type="Pfam" id="PF04198">
    <property type="entry name" value="Sugar-bind"/>
    <property type="match status" value="1"/>
</dbReference>
<evidence type="ECO:0000256" key="2">
    <source>
        <dbReference type="ARBA" id="ARBA00023015"/>
    </source>
</evidence>
<organism evidence="6 7">
    <name type="scientific">Flaviflexus equikiangi</name>
    <dbReference type="NCBI Taxonomy" id="2758573"/>
    <lineage>
        <taxon>Bacteria</taxon>
        <taxon>Bacillati</taxon>
        <taxon>Actinomycetota</taxon>
        <taxon>Actinomycetes</taxon>
        <taxon>Actinomycetales</taxon>
        <taxon>Actinomycetaceae</taxon>
        <taxon>Flaviflexus</taxon>
    </lineage>
</organism>
<dbReference type="EMBL" id="JAFFJS010000004">
    <property type="protein sequence ID" value="MBM9433574.1"/>
    <property type="molecule type" value="Genomic_DNA"/>
</dbReference>
<name>A0ABS2TJV8_9ACTO</name>
<keyword evidence="2" id="KW-0805">Transcription regulation</keyword>
<dbReference type="InterPro" id="IPR007324">
    <property type="entry name" value="Sugar-bd_dom_put"/>
</dbReference>
<dbReference type="InterPro" id="IPR037171">
    <property type="entry name" value="NagB/RpiA_transferase-like"/>
</dbReference>
<comment type="similarity">
    <text evidence="1">Belongs to the SorC transcriptional regulatory family.</text>
</comment>